<evidence type="ECO:0000313" key="2">
    <source>
        <dbReference type="EMBL" id="EHB92694.1"/>
    </source>
</evidence>
<evidence type="ECO:0000313" key="3">
    <source>
        <dbReference type="Proteomes" id="UP000006008"/>
    </source>
</evidence>
<dbReference type="InterPro" id="IPR049214">
    <property type="entry name" value="DUF6808"/>
</dbReference>
<sequence length="156" mass="17517">MKNALIVIAVLVVVFLLGRWTKNFDPVKIVQYDTLPPVVRLDTIRDTVPVPKYVHIVRYDTIHDTADGKPIHLPIPIGRYLFTDDSTYRMEVEGYNVQANSIEVYPRTVTQTVIQRVGVPGRPKRWGIGVSAGAALTRQGVQPYIGIGVQYNLISF</sequence>
<feature type="domain" description="DUF6808" evidence="1">
    <location>
        <begin position="71"/>
        <end position="154"/>
    </location>
</feature>
<reference evidence="2 3" key="1">
    <citation type="submission" date="2011-08" db="EMBL/GenBank/DDBJ databases">
        <title>The Genome Sequence of Alistipes indistinctus YIT 12060.</title>
        <authorList>
            <consortium name="The Broad Institute Genome Sequencing Platform"/>
            <person name="Earl A."/>
            <person name="Ward D."/>
            <person name="Feldgarden M."/>
            <person name="Gevers D."/>
            <person name="Morotomi M."/>
            <person name="Young S.K."/>
            <person name="Zeng Q."/>
            <person name="Gargeya S."/>
            <person name="Fitzgerald M."/>
            <person name="Haas B."/>
            <person name="Abouelleil A."/>
            <person name="Alvarado L."/>
            <person name="Arachchi H.M."/>
            <person name="Berlin A."/>
            <person name="Brown A."/>
            <person name="Chapman S.B."/>
            <person name="Chen Z."/>
            <person name="Dunbar C."/>
            <person name="Freedman E."/>
            <person name="Gearin G."/>
            <person name="Gellesch M."/>
            <person name="Goldberg J."/>
            <person name="Griggs A."/>
            <person name="Gujja S."/>
            <person name="Heiman D."/>
            <person name="Howarth C."/>
            <person name="Larson L."/>
            <person name="Lui A."/>
            <person name="MacDonald P.J.P."/>
            <person name="Montmayeur A."/>
            <person name="Murphy C."/>
            <person name="Neiman D."/>
            <person name="Pearson M."/>
            <person name="Priest M."/>
            <person name="Roberts A."/>
            <person name="Saif S."/>
            <person name="Shea T."/>
            <person name="Shenoy N."/>
            <person name="Sisk P."/>
            <person name="Stolte C."/>
            <person name="Sykes S."/>
            <person name="Wortman J."/>
            <person name="Nusbaum C."/>
            <person name="Birren B."/>
        </authorList>
    </citation>
    <scope>NUCLEOTIDE SEQUENCE [LARGE SCALE GENOMIC DNA]</scope>
    <source>
        <strain evidence="2 3">YIT 12060</strain>
    </source>
</reference>
<comment type="caution">
    <text evidence="2">The sequence shown here is derived from an EMBL/GenBank/DDBJ whole genome shotgun (WGS) entry which is preliminary data.</text>
</comment>
<dbReference type="Proteomes" id="UP000006008">
    <property type="component" value="Unassembled WGS sequence"/>
</dbReference>
<dbReference type="PATRIC" id="fig|742725.3.peg.952"/>
<accession>G5H755</accession>
<name>G5H755_9BACT</name>
<protein>
    <recommendedName>
        <fullName evidence="1">DUF6808 domain-containing protein</fullName>
    </recommendedName>
</protein>
<evidence type="ECO:0000259" key="1">
    <source>
        <dbReference type="Pfam" id="PF20647"/>
    </source>
</evidence>
<proteinExistence type="predicted"/>
<dbReference type="Pfam" id="PF20647">
    <property type="entry name" value="DUF6808"/>
    <property type="match status" value="1"/>
</dbReference>
<dbReference type="AlphaFoldDB" id="G5H755"/>
<keyword evidence="3" id="KW-1185">Reference proteome</keyword>
<dbReference type="EMBL" id="ADLD01000009">
    <property type="protein sequence ID" value="EHB92694.1"/>
    <property type="molecule type" value="Genomic_DNA"/>
</dbReference>
<gene>
    <name evidence="2" type="ORF">HMPREF9450_00898</name>
</gene>
<dbReference type="eggNOG" id="ENOG503388A">
    <property type="taxonomic scope" value="Bacteria"/>
</dbReference>
<organism evidence="2 3">
    <name type="scientific">Alistipes indistinctus YIT 12060</name>
    <dbReference type="NCBI Taxonomy" id="742725"/>
    <lineage>
        <taxon>Bacteria</taxon>
        <taxon>Pseudomonadati</taxon>
        <taxon>Bacteroidota</taxon>
        <taxon>Bacteroidia</taxon>
        <taxon>Bacteroidales</taxon>
        <taxon>Rikenellaceae</taxon>
        <taxon>Alistipes</taxon>
    </lineage>
</organism>
<dbReference type="STRING" id="742725.HMPREF9450_00898"/>
<dbReference type="HOGENOM" id="CLU_128062_0_0_10"/>
<dbReference type="GeneID" id="92816087"/>
<dbReference type="OrthoDB" id="1013741at2"/>
<dbReference type="RefSeq" id="WP_009133704.1">
    <property type="nucleotide sequence ID" value="NZ_CP102250.1"/>
</dbReference>